<dbReference type="RefSeq" id="WP_311503888.1">
    <property type="nucleotide sequence ID" value="NZ_JAVRHK010000009.1"/>
</dbReference>
<gene>
    <name evidence="2" type="ORF">RM539_13235</name>
</gene>
<dbReference type="EMBL" id="JAVRHK010000009">
    <property type="protein sequence ID" value="MDT0677544.1"/>
    <property type="molecule type" value="Genomic_DNA"/>
</dbReference>
<evidence type="ECO:0000313" key="2">
    <source>
        <dbReference type="EMBL" id="MDT0677544.1"/>
    </source>
</evidence>
<name>A0ABU3D7R4_9FLAO</name>
<protein>
    <recommendedName>
        <fullName evidence="4">Outer membrane protein beta-barrel domain-containing protein</fullName>
    </recommendedName>
</protein>
<keyword evidence="1" id="KW-0732">Signal</keyword>
<proteinExistence type="predicted"/>
<feature type="chain" id="PRO_5046983291" description="Outer membrane protein beta-barrel domain-containing protein" evidence="1">
    <location>
        <begin position="21"/>
        <end position="165"/>
    </location>
</feature>
<evidence type="ECO:0000256" key="1">
    <source>
        <dbReference type="SAM" id="SignalP"/>
    </source>
</evidence>
<dbReference type="Proteomes" id="UP001262582">
    <property type="component" value="Unassembled WGS sequence"/>
</dbReference>
<feature type="signal peptide" evidence="1">
    <location>
        <begin position="1"/>
        <end position="20"/>
    </location>
</feature>
<evidence type="ECO:0000313" key="3">
    <source>
        <dbReference type="Proteomes" id="UP001262582"/>
    </source>
</evidence>
<sequence length="165" mass="17527">MKKAILLLGFVLFGIQSSFCQDGDFILGVNVGLPTGDIKDYSNFNAGADVAYLFGLADIVKVGPTAGYMHFFGEDGEEGDVEWEVDDIQFVPVGAAGRVDLGFVVAGLDLGYAIGVNDGNDGGFFYRPKAGFSLAMLNIIVSYTNINIEEDVSVGTFNVGLEFGL</sequence>
<keyword evidence="3" id="KW-1185">Reference proteome</keyword>
<accession>A0ABU3D7R4</accession>
<reference evidence="2 3" key="1">
    <citation type="submission" date="2023-09" db="EMBL/GenBank/DDBJ databases">
        <authorList>
            <person name="Rey-Velasco X."/>
        </authorList>
    </citation>
    <scope>NUCLEOTIDE SEQUENCE [LARGE SCALE GENOMIC DNA]</scope>
    <source>
        <strain evidence="2 3">F117</strain>
    </source>
</reference>
<evidence type="ECO:0008006" key="4">
    <source>
        <dbReference type="Google" id="ProtNLM"/>
    </source>
</evidence>
<organism evidence="2 3">
    <name type="scientific">Autumnicola musiva</name>
    <dbReference type="NCBI Taxonomy" id="3075589"/>
    <lineage>
        <taxon>Bacteria</taxon>
        <taxon>Pseudomonadati</taxon>
        <taxon>Bacteroidota</taxon>
        <taxon>Flavobacteriia</taxon>
        <taxon>Flavobacteriales</taxon>
        <taxon>Flavobacteriaceae</taxon>
        <taxon>Autumnicola</taxon>
    </lineage>
</organism>
<comment type="caution">
    <text evidence="2">The sequence shown here is derived from an EMBL/GenBank/DDBJ whole genome shotgun (WGS) entry which is preliminary data.</text>
</comment>